<keyword evidence="2 3" id="KW-0456">Lyase</keyword>
<evidence type="ECO:0000313" key="3">
    <source>
        <dbReference type="EMBL" id="TMR04312.1"/>
    </source>
</evidence>
<dbReference type="OrthoDB" id="149585at2"/>
<dbReference type="Gene3D" id="3.30.2040.10">
    <property type="entry name" value="PSTPO5379-like domain"/>
    <property type="match status" value="1"/>
</dbReference>
<organism evidence="3 4">
    <name type="scientific">Actinomadura soli</name>
    <dbReference type="NCBI Taxonomy" id="2508997"/>
    <lineage>
        <taxon>Bacteria</taxon>
        <taxon>Bacillati</taxon>
        <taxon>Actinomycetota</taxon>
        <taxon>Actinomycetes</taxon>
        <taxon>Streptosporangiales</taxon>
        <taxon>Thermomonosporaceae</taxon>
        <taxon>Actinomadura</taxon>
    </lineage>
</organism>
<evidence type="ECO:0000256" key="1">
    <source>
        <dbReference type="ARBA" id="ARBA00007896"/>
    </source>
</evidence>
<dbReference type="NCBIfam" id="NF003969">
    <property type="entry name" value="PRK05463.1"/>
    <property type="match status" value="1"/>
</dbReference>
<protein>
    <submittedName>
        <fullName evidence="3">Putative hydro-lyase</fullName>
    </submittedName>
</protein>
<dbReference type="GO" id="GO:0016829">
    <property type="term" value="F:lyase activity"/>
    <property type="evidence" value="ECO:0007669"/>
    <property type="project" value="UniProtKB-KW"/>
</dbReference>
<dbReference type="PANTHER" id="PTHR32022:SF10">
    <property type="entry name" value="D-GLUTAMATE CYCLASE, MITOCHONDRIAL"/>
    <property type="match status" value="1"/>
</dbReference>
<dbReference type="InterPro" id="IPR038021">
    <property type="entry name" value="Putative_hydro-lyase"/>
</dbReference>
<keyword evidence="4" id="KW-1185">Reference proteome</keyword>
<dbReference type="Proteomes" id="UP000309174">
    <property type="component" value="Unassembled WGS sequence"/>
</dbReference>
<dbReference type="AlphaFoldDB" id="A0A5C4JGE8"/>
<accession>A0A5C4JGE8</accession>
<dbReference type="Pfam" id="PF07286">
    <property type="entry name" value="D-Glu_cyclase"/>
    <property type="match status" value="1"/>
</dbReference>
<dbReference type="EMBL" id="VCKW01000031">
    <property type="protein sequence ID" value="TMR04312.1"/>
    <property type="molecule type" value="Genomic_DNA"/>
</dbReference>
<comment type="similarity">
    <text evidence="1">Belongs to the D-glutamate cyclase family.</text>
</comment>
<dbReference type="PIRSF" id="PIRSF029755">
    <property type="entry name" value="UCP029755"/>
    <property type="match status" value="1"/>
</dbReference>
<reference evidence="3 4" key="1">
    <citation type="submission" date="2019-05" db="EMBL/GenBank/DDBJ databases">
        <title>Draft genome sequence of Actinomadura sp. 14C53.</title>
        <authorList>
            <person name="Saricaoglu S."/>
            <person name="Isik K."/>
        </authorList>
    </citation>
    <scope>NUCLEOTIDE SEQUENCE [LARGE SCALE GENOMIC DNA]</scope>
    <source>
        <strain evidence="3 4">14C53</strain>
    </source>
</reference>
<name>A0A5C4JGE8_9ACTN</name>
<dbReference type="RefSeq" id="WP_138644532.1">
    <property type="nucleotide sequence ID" value="NZ_VCKW01000031.1"/>
</dbReference>
<proteinExistence type="inferred from homology"/>
<comment type="caution">
    <text evidence="3">The sequence shown here is derived from an EMBL/GenBank/DDBJ whole genome shotgun (WGS) entry which is preliminary data.</text>
</comment>
<dbReference type="Gene3D" id="3.40.1640.10">
    <property type="entry name" value="PSTPO5379-like"/>
    <property type="match status" value="1"/>
</dbReference>
<dbReference type="SUPFAM" id="SSF160920">
    <property type="entry name" value="PSTPO5379-like"/>
    <property type="match status" value="1"/>
</dbReference>
<evidence type="ECO:0000256" key="2">
    <source>
        <dbReference type="ARBA" id="ARBA00023239"/>
    </source>
</evidence>
<dbReference type="InterPro" id="IPR016938">
    <property type="entry name" value="UPF0317"/>
</dbReference>
<dbReference type="FunFam" id="3.30.2040.10:FF:000001">
    <property type="entry name" value="D-glutamate cyclase, mitochondrial"/>
    <property type="match status" value="1"/>
</dbReference>
<dbReference type="PANTHER" id="PTHR32022">
    <property type="entry name" value="D-GLUTAMATE CYCLASE, MITOCHONDRIAL"/>
    <property type="match status" value="1"/>
</dbReference>
<evidence type="ECO:0000313" key="4">
    <source>
        <dbReference type="Proteomes" id="UP000309174"/>
    </source>
</evidence>
<sequence>MTAALPSAPSLPEEAWSANRLNERVTNTGGICPGYVQANLAILPKRDAFDFMRFAQRNPRPCPILEVTDPGDPEPKLTAPGADLRTDLPRYAVYRSGQLVDTPTDIVGLWTDDMVAFLIGCSYSFEHLLVAEGLPARHLEQGVNGSVFLSNIECVPAGKFRGKMVVSMQPIPAGLVEKAVEITTAHPEVHGGPVHIGAPEQLGIHDLAQPQWGDVVHLAPGDVPVFWGCGITPQQAAIESCAELMITHYAGHMFVTSQRI</sequence>
<gene>
    <name evidence="3" type="ORF">ETD83_08585</name>
</gene>
<dbReference type="InterPro" id="IPR009906">
    <property type="entry name" value="D-Glu_cyclase"/>
</dbReference>